<feature type="non-terminal residue" evidence="1">
    <location>
        <position position="1"/>
    </location>
</feature>
<keyword evidence="2" id="KW-1185">Reference proteome</keyword>
<organism evidence="1 2">
    <name type="scientific">Pristionchus mayeri</name>
    <dbReference type="NCBI Taxonomy" id="1317129"/>
    <lineage>
        <taxon>Eukaryota</taxon>
        <taxon>Metazoa</taxon>
        <taxon>Ecdysozoa</taxon>
        <taxon>Nematoda</taxon>
        <taxon>Chromadorea</taxon>
        <taxon>Rhabditida</taxon>
        <taxon>Rhabditina</taxon>
        <taxon>Diplogasteromorpha</taxon>
        <taxon>Diplogasteroidea</taxon>
        <taxon>Neodiplogasteridae</taxon>
        <taxon>Pristionchus</taxon>
    </lineage>
</organism>
<sequence>PNCCRDDIFDKGLAGTTGRALFNPVLVECPMSTTFICSVRDDLVKDPTEVILNGATVIATGKNGMNSFVMLKCRESDKIWITESNQVVNKIGCRNN</sequence>
<feature type="non-terminal residue" evidence="1">
    <location>
        <position position="96"/>
    </location>
</feature>
<protein>
    <submittedName>
        <fullName evidence="1">Uncharacterized protein</fullName>
    </submittedName>
</protein>
<name>A0AAN5IEG7_9BILA</name>
<dbReference type="AlphaFoldDB" id="A0AAN5IEG7"/>
<dbReference type="EMBL" id="BTRK01000006">
    <property type="protein sequence ID" value="GMR61619.1"/>
    <property type="molecule type" value="Genomic_DNA"/>
</dbReference>
<reference evidence="2" key="1">
    <citation type="submission" date="2022-10" db="EMBL/GenBank/DDBJ databases">
        <title>Genome assembly of Pristionchus species.</title>
        <authorList>
            <person name="Yoshida K."/>
            <person name="Sommer R.J."/>
        </authorList>
    </citation>
    <scope>NUCLEOTIDE SEQUENCE [LARGE SCALE GENOMIC DNA]</scope>
    <source>
        <strain evidence="2">RS5460</strain>
    </source>
</reference>
<evidence type="ECO:0000313" key="1">
    <source>
        <dbReference type="EMBL" id="GMR61619.1"/>
    </source>
</evidence>
<evidence type="ECO:0000313" key="2">
    <source>
        <dbReference type="Proteomes" id="UP001328107"/>
    </source>
</evidence>
<accession>A0AAN5IEG7</accession>
<gene>
    <name evidence="1" type="ORF">PMAYCL1PPCAC_31814</name>
</gene>
<proteinExistence type="predicted"/>
<comment type="caution">
    <text evidence="1">The sequence shown here is derived from an EMBL/GenBank/DDBJ whole genome shotgun (WGS) entry which is preliminary data.</text>
</comment>
<dbReference type="Proteomes" id="UP001328107">
    <property type="component" value="Unassembled WGS sequence"/>
</dbReference>